<proteinExistence type="predicted"/>
<reference evidence="3 4" key="1">
    <citation type="submission" date="2018-06" db="EMBL/GenBank/DDBJ databases">
        <title>Genome analysis of cellulolytic fungus Trichoderma lentiforme CFAM-422.</title>
        <authorList>
            <person name="Steindorff A.S."/>
            <person name="Formighieri E.F."/>
            <person name="Midorikawa G.E.O."/>
            <person name="Tamietti M.S."/>
            <person name="Ramos E.Z."/>
            <person name="Silva A.S."/>
            <person name="Bon E.P.S."/>
            <person name="Mendes T.D."/>
            <person name="Damaso M.C.T."/>
            <person name="Favaro L.C.L."/>
        </authorList>
    </citation>
    <scope>NUCLEOTIDE SEQUENCE [LARGE SCALE GENOMIC DNA]</scope>
    <source>
        <strain evidence="3 4">CFAM-422</strain>
    </source>
</reference>
<evidence type="ECO:0000256" key="1">
    <source>
        <dbReference type="SAM" id="Phobius"/>
    </source>
</evidence>
<evidence type="ECO:0000313" key="4">
    <source>
        <dbReference type="Proteomes" id="UP000801864"/>
    </source>
</evidence>
<dbReference type="AlphaFoldDB" id="A0A9P5CBY0"/>
<keyword evidence="1" id="KW-1133">Transmembrane helix</keyword>
<comment type="caution">
    <text evidence="3">The sequence shown here is derived from an EMBL/GenBank/DDBJ whole genome shotgun (WGS) entry which is preliminary data.</text>
</comment>
<dbReference type="EMBL" id="QLNT01000016">
    <property type="protein sequence ID" value="KAF3066624.1"/>
    <property type="molecule type" value="Genomic_DNA"/>
</dbReference>
<dbReference type="Proteomes" id="UP000801864">
    <property type="component" value="Unassembled WGS sequence"/>
</dbReference>
<dbReference type="Pfam" id="PF20237">
    <property type="entry name" value="DUF6594"/>
    <property type="match status" value="1"/>
</dbReference>
<feature type="transmembrane region" description="Helical" evidence="1">
    <location>
        <begin position="194"/>
        <end position="213"/>
    </location>
</feature>
<keyword evidence="1" id="KW-0812">Transmembrane</keyword>
<organism evidence="3 4">
    <name type="scientific">Trichoderma lentiforme</name>
    <dbReference type="NCBI Taxonomy" id="1567552"/>
    <lineage>
        <taxon>Eukaryota</taxon>
        <taxon>Fungi</taxon>
        <taxon>Dikarya</taxon>
        <taxon>Ascomycota</taxon>
        <taxon>Pezizomycotina</taxon>
        <taxon>Sordariomycetes</taxon>
        <taxon>Hypocreomycetidae</taxon>
        <taxon>Hypocreales</taxon>
        <taxon>Hypocreaceae</taxon>
        <taxon>Trichoderma</taxon>
    </lineage>
</organism>
<keyword evidence="1" id="KW-0472">Membrane</keyword>
<feature type="transmembrane region" description="Helical" evidence="1">
    <location>
        <begin position="225"/>
        <end position="245"/>
    </location>
</feature>
<accession>A0A9P5CBY0</accession>
<dbReference type="InterPro" id="IPR046529">
    <property type="entry name" value="DUF6594"/>
</dbReference>
<protein>
    <recommendedName>
        <fullName evidence="2">DUF6594 domain-containing protein</fullName>
    </recommendedName>
</protein>
<gene>
    <name evidence="3" type="ORF">CFAM422_008861</name>
</gene>
<evidence type="ECO:0000259" key="2">
    <source>
        <dbReference type="Pfam" id="PF20237"/>
    </source>
</evidence>
<feature type="domain" description="DUF6594" evidence="2">
    <location>
        <begin position="32"/>
        <end position="262"/>
    </location>
</feature>
<feature type="transmembrane region" description="Helical" evidence="1">
    <location>
        <begin position="251"/>
        <end position="268"/>
    </location>
</feature>
<name>A0A9P5CBY0_9HYPO</name>
<evidence type="ECO:0000313" key="3">
    <source>
        <dbReference type="EMBL" id="KAF3066624.1"/>
    </source>
</evidence>
<keyword evidence="4" id="KW-1185">Reference proteome</keyword>
<sequence>MAAPKADGVITGDMNYEQRLFQYTLSTGAEEPHFIMFRGLQRLNIIQLQIELAKIKKLSSETKQLSKTKSEELTKLLHDYTVSLIEPKLNFTVANAIRDYEYLNTLIPITGSQARNQRLDIEQAFAEVGNLSEDPGTYRRLPDTSMLASDPLRDILKAVLPKSLTYTKREIQRRTPEFLEGQPPVEVSGFVDKLARFIVAFIGGAALVVPMLIMRLPEVTLTKSLVTVSVAVLLFAVVLSLVLRASNTDTMVSTATYAAVLVVFVGTTS</sequence>